<dbReference type="EMBL" id="JAGGKT010000013">
    <property type="protein sequence ID" value="MBP1933846.1"/>
    <property type="molecule type" value="Genomic_DNA"/>
</dbReference>
<feature type="domain" description="Dehydrogenase E1 component" evidence="11">
    <location>
        <begin position="38"/>
        <end position="328"/>
    </location>
</feature>
<accession>A0ABS4GUB0</accession>
<evidence type="ECO:0000256" key="9">
    <source>
        <dbReference type="ARBA" id="ARBA00051231"/>
    </source>
</evidence>
<dbReference type="PANTHER" id="PTHR43380">
    <property type="entry name" value="2-OXOISOVALERATE DEHYDROGENASE SUBUNIT ALPHA, MITOCHONDRIAL"/>
    <property type="match status" value="1"/>
</dbReference>
<dbReference type="InterPro" id="IPR001017">
    <property type="entry name" value="DH_E1"/>
</dbReference>
<dbReference type="Proteomes" id="UP001519343">
    <property type="component" value="Unassembled WGS sequence"/>
</dbReference>
<comment type="cofactor">
    <cofactor evidence="1 10">
        <name>thiamine diphosphate</name>
        <dbReference type="ChEBI" id="CHEBI:58937"/>
    </cofactor>
</comment>
<evidence type="ECO:0000256" key="8">
    <source>
        <dbReference type="ARBA" id="ARBA00025211"/>
    </source>
</evidence>
<reference evidence="12 13" key="1">
    <citation type="submission" date="2021-03" db="EMBL/GenBank/DDBJ databases">
        <title>Genomic Encyclopedia of Type Strains, Phase IV (KMG-IV): sequencing the most valuable type-strain genomes for metagenomic binning, comparative biology and taxonomic classification.</title>
        <authorList>
            <person name="Goeker M."/>
        </authorList>
    </citation>
    <scope>NUCLEOTIDE SEQUENCE [LARGE SCALE GENOMIC DNA]</scope>
    <source>
        <strain evidence="12 13">DSM 24738</strain>
    </source>
</reference>
<evidence type="ECO:0000256" key="10">
    <source>
        <dbReference type="RuleBase" id="RU366007"/>
    </source>
</evidence>
<keyword evidence="13" id="KW-1185">Reference proteome</keyword>
<dbReference type="NCBIfam" id="TIGR03181">
    <property type="entry name" value="PDH_E1_alph_x"/>
    <property type="match status" value="1"/>
</dbReference>
<evidence type="ECO:0000313" key="12">
    <source>
        <dbReference type="EMBL" id="MBP1933846.1"/>
    </source>
</evidence>
<evidence type="ECO:0000256" key="4">
    <source>
        <dbReference type="ARBA" id="ARBA00014159"/>
    </source>
</evidence>
<dbReference type="InterPro" id="IPR017596">
    <property type="entry name" value="PdhA/BkdA"/>
</dbReference>
<dbReference type="InterPro" id="IPR050771">
    <property type="entry name" value="Alpha-ketoacid_DH_E1_comp"/>
</dbReference>
<organism evidence="12 13">
    <name type="scientific">Ammoniphilus resinae</name>
    <dbReference type="NCBI Taxonomy" id="861532"/>
    <lineage>
        <taxon>Bacteria</taxon>
        <taxon>Bacillati</taxon>
        <taxon>Bacillota</taxon>
        <taxon>Bacilli</taxon>
        <taxon>Bacillales</taxon>
        <taxon>Paenibacillaceae</taxon>
        <taxon>Aneurinibacillus group</taxon>
        <taxon>Ammoniphilus</taxon>
    </lineage>
</organism>
<comment type="catalytic activity">
    <reaction evidence="9 10">
        <text>N(6)-[(R)-lipoyl]-L-lysyl-[protein] + pyruvate + H(+) = N(6)-[(R)-S(8)-acetyldihydrolipoyl]-L-lysyl-[protein] + CO2</text>
        <dbReference type="Rhea" id="RHEA:19189"/>
        <dbReference type="Rhea" id="RHEA-COMP:10474"/>
        <dbReference type="Rhea" id="RHEA-COMP:10478"/>
        <dbReference type="ChEBI" id="CHEBI:15361"/>
        <dbReference type="ChEBI" id="CHEBI:15378"/>
        <dbReference type="ChEBI" id="CHEBI:16526"/>
        <dbReference type="ChEBI" id="CHEBI:83099"/>
        <dbReference type="ChEBI" id="CHEBI:83111"/>
        <dbReference type="EC" id="1.2.4.1"/>
    </reaction>
</comment>
<dbReference type="InterPro" id="IPR029061">
    <property type="entry name" value="THDP-binding"/>
</dbReference>
<dbReference type="CDD" id="cd02000">
    <property type="entry name" value="TPP_E1_PDC_ADC_BCADC"/>
    <property type="match status" value="1"/>
</dbReference>
<gene>
    <name evidence="12" type="ORF">J2Z37_003859</name>
</gene>
<dbReference type="PANTHER" id="PTHR43380:SF1">
    <property type="entry name" value="2-OXOISOVALERATE DEHYDROGENASE SUBUNIT ALPHA, MITOCHONDRIAL"/>
    <property type="match status" value="1"/>
</dbReference>
<evidence type="ECO:0000256" key="2">
    <source>
        <dbReference type="ARBA" id="ARBA00011870"/>
    </source>
</evidence>
<sequence length="358" mass="40505">MQTYTWNGDYPLYRVLDENGVVCGQLPSLSDDKIIEMYRWMIITRYFDQRAVNLQRQGRTGTYAPFSGQEAAQIGSFALIEKDDWLFTSYRDLAGLMYYGFPMHQSLFFSMGHPFGGHVPEDMNVLPYQIIIGAQTLHAVGTAWASKLKGENRVSVTYFGDGATSQGDFHEALNFASVYKAPTIFFCQNNQWAISVPLHRQMATPTIAQKALAYGMEGIRVDGNDLFAVYNAMKRAVDRGRAGEGPTLIEAVTYRLGSHTTADDPTRYRDADELMEWKDKRDPIIRLRKFLENKGIWNESLQKDAEQQAKVLVDEAIAAAESFPKPNPADVFDYVYSTATPDLVEQKTKFLQHGGRER</sequence>
<comment type="caution">
    <text evidence="12">The sequence shown here is derived from an EMBL/GenBank/DDBJ whole genome shotgun (WGS) entry which is preliminary data.</text>
</comment>
<proteinExistence type="predicted"/>
<evidence type="ECO:0000259" key="11">
    <source>
        <dbReference type="Pfam" id="PF00676"/>
    </source>
</evidence>
<evidence type="ECO:0000256" key="6">
    <source>
        <dbReference type="ARBA" id="ARBA00023052"/>
    </source>
</evidence>
<keyword evidence="5 10" id="KW-0560">Oxidoreductase</keyword>
<evidence type="ECO:0000256" key="5">
    <source>
        <dbReference type="ARBA" id="ARBA00023002"/>
    </source>
</evidence>
<keyword evidence="7 10" id="KW-0670">Pyruvate</keyword>
<dbReference type="GO" id="GO:0004739">
    <property type="term" value="F:pyruvate dehydrogenase (acetyl-transferring) activity"/>
    <property type="evidence" value="ECO:0007669"/>
    <property type="project" value="UniProtKB-EC"/>
</dbReference>
<dbReference type="SUPFAM" id="SSF52518">
    <property type="entry name" value="Thiamin diphosphate-binding fold (THDP-binding)"/>
    <property type="match status" value="1"/>
</dbReference>
<protein>
    <recommendedName>
        <fullName evidence="4 10">Pyruvate dehydrogenase E1 component subunit alpha</fullName>
        <ecNumber evidence="3 10">1.2.4.1</ecNumber>
    </recommendedName>
</protein>
<comment type="function">
    <text evidence="8 10">The pyruvate dehydrogenase complex catalyzes the overall conversion of pyruvate to acetyl-CoA and CO(2). It contains multiple copies of three enzymatic components: pyruvate dehydrogenase (E1), dihydrolipoamide acetyltransferase (E2) and lipoamide dehydrogenase (E3).</text>
</comment>
<evidence type="ECO:0000256" key="1">
    <source>
        <dbReference type="ARBA" id="ARBA00001964"/>
    </source>
</evidence>
<comment type="subunit">
    <text evidence="2 10">Heterodimer of an alpha and a beta chain.</text>
</comment>
<evidence type="ECO:0000256" key="7">
    <source>
        <dbReference type="ARBA" id="ARBA00023317"/>
    </source>
</evidence>
<dbReference type="EC" id="1.2.4.1" evidence="3 10"/>
<keyword evidence="6 10" id="KW-0786">Thiamine pyrophosphate</keyword>
<dbReference type="RefSeq" id="WP_209811850.1">
    <property type="nucleotide sequence ID" value="NZ_JAGGKT010000013.1"/>
</dbReference>
<evidence type="ECO:0000313" key="13">
    <source>
        <dbReference type="Proteomes" id="UP001519343"/>
    </source>
</evidence>
<name>A0ABS4GUB0_9BACL</name>
<dbReference type="Gene3D" id="3.40.50.970">
    <property type="match status" value="1"/>
</dbReference>
<dbReference type="Pfam" id="PF00676">
    <property type="entry name" value="E1_dh"/>
    <property type="match status" value="1"/>
</dbReference>
<evidence type="ECO:0000256" key="3">
    <source>
        <dbReference type="ARBA" id="ARBA00012281"/>
    </source>
</evidence>